<sequence>MDAYKKVVWQEGMFIAPQHFQQQDRYVQNYIRQNVETLAGFSPFYGITELTINHDLLRIGKLSISSCAGVFPDGTHFELSHEVAIDIPQGTIETVAHLALPISLQGNNDYSESESDQSRYLTRSINVFDASTSANASIAIDVAHLNITLKLENDDTSGFTLIPVAKILESSDSGDVILDRAFIPACLHYGASQFLTERLKEIHALTSNRAQNLLQRIRAGQGQKSAQSMMQDYLWLQTLNTWLPWFDLTIANPKLQTHELYGKLKQFEAQVMALTPAIPDSSLPLQYHHLYNSFNPLFSSLRNMLTLVQQDSVIEFHWDTALFEKRRLLRTIIKDPSSVANRRFVLSVKSNVSSAELNELFPISAKLSSNSRIVELVRNSLSGISLTPLPLAPNELKPMQGVAYFEVDAADRNWLDMLETRDALALHVDARISELEVVLYALR</sequence>
<dbReference type="EMBL" id="CAKLDM010000002">
    <property type="protein sequence ID" value="CAH0539706.1"/>
    <property type="molecule type" value="Genomic_DNA"/>
</dbReference>
<protein>
    <recommendedName>
        <fullName evidence="3">Type VI secretion protein</fullName>
    </recommendedName>
</protein>
<name>A0ABN8E843_9VIBR</name>
<evidence type="ECO:0000313" key="2">
    <source>
        <dbReference type="Proteomes" id="UP000838748"/>
    </source>
</evidence>
<dbReference type="PANTHER" id="PTHR35566:SF1">
    <property type="entry name" value="TYPE VI SECRETION SYSTEM BASEPLATE COMPONENT TSSK1"/>
    <property type="match status" value="1"/>
</dbReference>
<keyword evidence="2" id="KW-1185">Reference proteome</keyword>
<evidence type="ECO:0000313" key="1">
    <source>
        <dbReference type="EMBL" id="CAH0539706.1"/>
    </source>
</evidence>
<dbReference type="PANTHER" id="PTHR35566">
    <property type="entry name" value="BLR3599 PROTEIN"/>
    <property type="match status" value="1"/>
</dbReference>
<organism evidence="1 2">
    <name type="scientific">Vibrio marisflavi CECT 7928</name>
    <dbReference type="NCBI Taxonomy" id="634439"/>
    <lineage>
        <taxon>Bacteria</taxon>
        <taxon>Pseudomonadati</taxon>
        <taxon>Pseudomonadota</taxon>
        <taxon>Gammaproteobacteria</taxon>
        <taxon>Vibrionales</taxon>
        <taxon>Vibrionaceae</taxon>
        <taxon>Vibrio</taxon>
    </lineage>
</organism>
<proteinExistence type="predicted"/>
<dbReference type="Pfam" id="PF05936">
    <property type="entry name" value="T6SS_VasE"/>
    <property type="match status" value="1"/>
</dbReference>
<dbReference type="NCBIfam" id="TIGR03353">
    <property type="entry name" value="VI_chp_4"/>
    <property type="match status" value="1"/>
</dbReference>
<dbReference type="RefSeq" id="WP_237361710.1">
    <property type="nucleotide sequence ID" value="NZ_CAKLDM010000002.1"/>
</dbReference>
<comment type="caution">
    <text evidence="1">The sequence shown here is derived from an EMBL/GenBank/DDBJ whole genome shotgun (WGS) entry which is preliminary data.</text>
</comment>
<dbReference type="InterPro" id="IPR010263">
    <property type="entry name" value="T6SS_TssK"/>
</dbReference>
<reference evidence="1" key="1">
    <citation type="submission" date="2021-11" db="EMBL/GenBank/DDBJ databases">
        <authorList>
            <person name="Rodrigo-Torres L."/>
            <person name="Arahal R. D."/>
            <person name="Lucena T."/>
        </authorList>
    </citation>
    <scope>NUCLEOTIDE SEQUENCE</scope>
    <source>
        <strain evidence="1">CECT 7928</strain>
    </source>
</reference>
<gene>
    <name evidence="1" type="ORF">VMF7928_02383</name>
</gene>
<accession>A0ABN8E843</accession>
<dbReference type="Proteomes" id="UP000838748">
    <property type="component" value="Unassembled WGS sequence"/>
</dbReference>
<evidence type="ECO:0008006" key="3">
    <source>
        <dbReference type="Google" id="ProtNLM"/>
    </source>
</evidence>